<evidence type="ECO:0000313" key="10">
    <source>
        <dbReference type="EMBL" id="QTX31669.1"/>
    </source>
</evidence>
<comment type="similarity">
    <text evidence="2">Belongs to the FliH family.</text>
</comment>
<dbReference type="EMBL" id="CP072943">
    <property type="protein sequence ID" value="QTX31669.1"/>
    <property type="molecule type" value="Genomic_DNA"/>
</dbReference>
<feature type="region of interest" description="Disordered" evidence="8">
    <location>
        <begin position="20"/>
        <end position="42"/>
    </location>
</feature>
<name>A0A9Q7AE35_9BACT</name>
<proteinExistence type="inferred from homology"/>
<comment type="function">
    <text evidence="1">Needed for flagellar regrowth and assembly.</text>
</comment>
<keyword evidence="5" id="KW-0653">Protein transport</keyword>
<accession>A0A9Q7AE35</accession>
<reference evidence="11" key="1">
    <citation type="submission" date="2021-04" db="EMBL/GenBank/DDBJ databases">
        <title>A novel Synergistetes isolate from a pyrite-forming mixed culture.</title>
        <authorList>
            <person name="Bunk B."/>
            <person name="Sproer C."/>
            <person name="Spring S."/>
            <person name="Pester M."/>
        </authorList>
    </citation>
    <scope>NUCLEOTIDE SEQUENCE [LARGE SCALE GENOMIC DNA]</scope>
    <source>
        <strain evidence="11">J.5.4.2-T.3.5.2</strain>
    </source>
</reference>
<feature type="coiled-coil region" evidence="7">
    <location>
        <begin position="50"/>
        <end position="84"/>
    </location>
</feature>
<keyword evidence="7" id="KW-0175">Coiled coil</keyword>
<organism evidence="10 11">
    <name type="scientific">Aminithiophilus ramosus</name>
    <dbReference type="NCBI Taxonomy" id="3029084"/>
    <lineage>
        <taxon>Bacteria</taxon>
        <taxon>Thermotogati</taxon>
        <taxon>Synergistota</taxon>
        <taxon>Synergistia</taxon>
        <taxon>Synergistales</taxon>
        <taxon>Aminithiophilaceae</taxon>
        <taxon>Aminithiophilus</taxon>
    </lineage>
</organism>
<evidence type="ECO:0000256" key="8">
    <source>
        <dbReference type="SAM" id="MobiDB-lite"/>
    </source>
</evidence>
<evidence type="ECO:0000256" key="3">
    <source>
        <dbReference type="ARBA" id="ARBA00022448"/>
    </source>
</evidence>
<sequence>MSSSPRTRLYRAVRLLPEAVRIGPAAEPPPSEEDRGSDVPAAPPRTLALELQYQARIESLEREVAALTKRNDALEAAKTEAEEALAAGLAQREKTYRAERDKILAAARAEGLEAGRKAGHAEGTTKAEKEVAERYRRRFDEALTLLSKIHDALKVSFSDLEEAQAPRLVRLWEVTLARLLAREVSLQESPVIPLLRQVLLRTSDRERIIVYLHPQDLKHVDTAREVLGDILRGTNHLDFRGDDHVDRGSCLVETNLGVYDARFRTQLASLAREIDTVLSGGSKDRSGMAALLGGGGDEA</sequence>
<dbReference type="GO" id="GO:0015031">
    <property type="term" value="P:protein transport"/>
    <property type="evidence" value="ECO:0007669"/>
    <property type="project" value="UniProtKB-KW"/>
</dbReference>
<evidence type="ECO:0000256" key="6">
    <source>
        <dbReference type="ARBA" id="ARBA00023225"/>
    </source>
</evidence>
<dbReference type="Proteomes" id="UP000671879">
    <property type="component" value="Chromosome"/>
</dbReference>
<evidence type="ECO:0000313" key="11">
    <source>
        <dbReference type="Proteomes" id="UP000671879"/>
    </source>
</evidence>
<evidence type="ECO:0000256" key="1">
    <source>
        <dbReference type="ARBA" id="ARBA00003041"/>
    </source>
</evidence>
<dbReference type="GO" id="GO:0005829">
    <property type="term" value="C:cytosol"/>
    <property type="evidence" value="ECO:0007669"/>
    <property type="project" value="TreeGrafter"/>
</dbReference>
<keyword evidence="10" id="KW-0282">Flagellum</keyword>
<evidence type="ECO:0000259" key="9">
    <source>
        <dbReference type="Pfam" id="PF02108"/>
    </source>
</evidence>
<protein>
    <submittedName>
        <fullName evidence="10">Flagellar assembly protein FliH</fullName>
    </submittedName>
</protein>
<dbReference type="RefSeq" id="WP_274372839.1">
    <property type="nucleotide sequence ID" value="NZ_CP072943.1"/>
</dbReference>
<keyword evidence="11" id="KW-1185">Reference proteome</keyword>
<dbReference type="InterPro" id="IPR018035">
    <property type="entry name" value="Flagellar_FliH/T3SS_HrpE"/>
</dbReference>
<dbReference type="PANTHER" id="PTHR34982">
    <property type="entry name" value="YOP PROTEINS TRANSLOCATION PROTEIN L"/>
    <property type="match status" value="1"/>
</dbReference>
<keyword evidence="10" id="KW-0969">Cilium</keyword>
<keyword evidence="6" id="KW-1006">Bacterial flagellum protein export</keyword>
<keyword evidence="10" id="KW-0966">Cell projection</keyword>
<dbReference type="AlphaFoldDB" id="A0A9Q7AE35"/>
<evidence type="ECO:0000256" key="2">
    <source>
        <dbReference type="ARBA" id="ARBA00006602"/>
    </source>
</evidence>
<dbReference type="PANTHER" id="PTHR34982:SF1">
    <property type="entry name" value="FLAGELLAR ASSEMBLY PROTEIN FLIH"/>
    <property type="match status" value="1"/>
</dbReference>
<feature type="domain" description="Flagellar assembly protein FliH/Type III secretion system HrpE" evidence="9">
    <location>
        <begin position="144"/>
        <end position="268"/>
    </location>
</feature>
<keyword evidence="3" id="KW-0813">Transport</keyword>
<dbReference type="GO" id="GO:0044781">
    <property type="term" value="P:bacterial-type flagellum organization"/>
    <property type="evidence" value="ECO:0007669"/>
    <property type="project" value="UniProtKB-KW"/>
</dbReference>
<gene>
    <name evidence="10" type="ORF">KAR29_09920</name>
</gene>
<dbReference type="KEGG" id="aram:KAR29_09920"/>
<dbReference type="InterPro" id="IPR051472">
    <property type="entry name" value="T3SS_Stator/FliH"/>
</dbReference>
<evidence type="ECO:0000256" key="5">
    <source>
        <dbReference type="ARBA" id="ARBA00022927"/>
    </source>
</evidence>
<dbReference type="Pfam" id="PF02108">
    <property type="entry name" value="FliH"/>
    <property type="match status" value="1"/>
</dbReference>
<keyword evidence="4" id="KW-1005">Bacterial flagellum biogenesis</keyword>
<evidence type="ECO:0000256" key="4">
    <source>
        <dbReference type="ARBA" id="ARBA00022795"/>
    </source>
</evidence>
<evidence type="ECO:0000256" key="7">
    <source>
        <dbReference type="SAM" id="Coils"/>
    </source>
</evidence>